<evidence type="ECO:0000259" key="1">
    <source>
        <dbReference type="Pfam" id="PF18686"/>
    </source>
</evidence>
<evidence type="ECO:0000313" key="2">
    <source>
        <dbReference type="EMBL" id="KTD76669.1"/>
    </source>
</evidence>
<dbReference type="Proteomes" id="UP000054662">
    <property type="component" value="Unassembled WGS sequence"/>
</dbReference>
<dbReference type="Pfam" id="PF18686">
    <property type="entry name" value="DUF5636"/>
    <property type="match status" value="1"/>
</dbReference>
<dbReference type="RefSeq" id="WP_058493674.1">
    <property type="nucleotide sequence ID" value="NZ_CBCRUR010000003.1"/>
</dbReference>
<gene>
    <name evidence="2" type="ORF">Lwor_1894</name>
</gene>
<protein>
    <recommendedName>
        <fullName evidence="1">DUF5636 domain-containing protein</fullName>
    </recommendedName>
</protein>
<organism evidence="2 3">
    <name type="scientific">Legionella worsleiensis</name>
    <dbReference type="NCBI Taxonomy" id="45076"/>
    <lineage>
        <taxon>Bacteria</taxon>
        <taxon>Pseudomonadati</taxon>
        <taxon>Pseudomonadota</taxon>
        <taxon>Gammaproteobacteria</taxon>
        <taxon>Legionellales</taxon>
        <taxon>Legionellaceae</taxon>
        <taxon>Legionella</taxon>
    </lineage>
</organism>
<proteinExistence type="predicted"/>
<dbReference type="AlphaFoldDB" id="A0A0W1A5P3"/>
<sequence>MLDKLDRNVLKMELINVHSPEKIPVINKIFDIAEFFVLELEVDSNTIMDDLITLFPPLTKLTDVFLAPLGEKYIYLLMDFINTPGSIDIMKNLINHFQSKEKNTLLFKSINTLLELKVAGISIEDDYLYDFLTISNKLSDNEFFTKGMDHLETELQKYALNNPLFNLETHRERFFLPKPKTEKPYDRQKILSSFLYQWAQANGFNKKGTIKIDDFLSADTFLDLLKNKIIFKDSGAESSHGPWPHALQWFVLIEENKKTPLFKHSPMEIYEHIGTNKYLSCNETRFFDITQEYGPSPLNEKPTAAWDIFFDRLIWNRRSDDYRKPETVTRLLLRDADKDTENKRWPLLSECVFRSFKKSHSKGKSLSL</sequence>
<accession>A0A0W1A5P3</accession>
<feature type="domain" description="DUF5636" evidence="1">
    <location>
        <begin position="124"/>
        <end position="352"/>
    </location>
</feature>
<name>A0A0W1A5P3_9GAMM</name>
<evidence type="ECO:0000313" key="3">
    <source>
        <dbReference type="Proteomes" id="UP000054662"/>
    </source>
</evidence>
<dbReference type="PATRIC" id="fig|45076.6.peg.2066"/>
<comment type="caution">
    <text evidence="2">The sequence shown here is derived from an EMBL/GenBank/DDBJ whole genome shotgun (WGS) entry which is preliminary data.</text>
</comment>
<keyword evidence="3" id="KW-1185">Reference proteome</keyword>
<dbReference type="OrthoDB" id="5647528at2"/>
<dbReference type="InterPro" id="IPR040708">
    <property type="entry name" value="DUF5636"/>
</dbReference>
<dbReference type="EMBL" id="LNZC01000027">
    <property type="protein sequence ID" value="KTD76669.1"/>
    <property type="molecule type" value="Genomic_DNA"/>
</dbReference>
<reference evidence="2 3" key="1">
    <citation type="submission" date="2015-11" db="EMBL/GenBank/DDBJ databases">
        <title>Genomic analysis of 38 Legionella species identifies large and diverse effector repertoires.</title>
        <authorList>
            <person name="Burstein D."/>
            <person name="Amaro F."/>
            <person name="Zusman T."/>
            <person name="Lifshitz Z."/>
            <person name="Cohen O."/>
            <person name="Gilbert J.A."/>
            <person name="Pupko T."/>
            <person name="Shuman H.A."/>
            <person name="Segal G."/>
        </authorList>
    </citation>
    <scope>NUCLEOTIDE SEQUENCE [LARGE SCALE GENOMIC DNA]</scope>
    <source>
        <strain evidence="2 3">ATCC 49508</strain>
    </source>
</reference>